<dbReference type="OrthoDB" id="74991at2759"/>
<dbReference type="GO" id="GO:0051287">
    <property type="term" value="F:NAD binding"/>
    <property type="evidence" value="ECO:0007669"/>
    <property type="project" value="InterPro"/>
</dbReference>
<comment type="caution">
    <text evidence="4">The sequence shown here is derived from an EMBL/GenBank/DDBJ whole genome shotgun (WGS) entry which is preliminary data.</text>
</comment>
<dbReference type="GO" id="GO:0016491">
    <property type="term" value="F:oxidoreductase activity"/>
    <property type="evidence" value="ECO:0007669"/>
    <property type="project" value="UniProtKB-KW"/>
</dbReference>
<dbReference type="PANTHER" id="PTHR30004:SF3">
    <property type="entry name" value="4-HYDROXYTHREONINE-4-PHOSPHATE DEHYDROGENASE 2-RELATED"/>
    <property type="match status" value="1"/>
</dbReference>
<evidence type="ECO:0000256" key="1">
    <source>
        <dbReference type="ARBA" id="ARBA00022723"/>
    </source>
</evidence>
<evidence type="ECO:0000256" key="2">
    <source>
        <dbReference type="ARBA" id="ARBA00023002"/>
    </source>
</evidence>
<reference evidence="4" key="1">
    <citation type="submission" date="2022-10" db="EMBL/GenBank/DDBJ databases">
        <title>Tapping the CABI collections for fungal endophytes: first genome assemblies for Collariella, Neodidymelliopsis, Ascochyta clinopodiicola, Didymella pomorum, Didymosphaeria variabile, Neocosmospora piperis and Neocucurbitaria cava.</title>
        <authorList>
            <person name="Hill R."/>
        </authorList>
    </citation>
    <scope>NUCLEOTIDE SEQUENCE</scope>
    <source>
        <strain evidence="4">IMI 356814</strain>
    </source>
</reference>
<dbReference type="Pfam" id="PF04166">
    <property type="entry name" value="PdxA"/>
    <property type="match status" value="1"/>
</dbReference>
<name>A0A9W8XY35_9PLEO</name>
<dbReference type="SUPFAM" id="SSF53659">
    <property type="entry name" value="Isocitrate/Isopropylmalate dehydrogenase-like"/>
    <property type="match status" value="1"/>
</dbReference>
<dbReference type="EMBL" id="JAPEUY010000021">
    <property type="protein sequence ID" value="KAJ4362584.1"/>
    <property type="molecule type" value="Genomic_DNA"/>
</dbReference>
<evidence type="ECO:0000313" key="5">
    <source>
        <dbReference type="Proteomes" id="UP001140560"/>
    </source>
</evidence>
<dbReference type="InterPro" id="IPR005255">
    <property type="entry name" value="PdxA_fam"/>
</dbReference>
<dbReference type="Gene3D" id="3.40.718.10">
    <property type="entry name" value="Isopropylmalate Dehydrogenase"/>
    <property type="match status" value="1"/>
</dbReference>
<proteinExistence type="predicted"/>
<dbReference type="AlphaFoldDB" id="A0A9W8XY35"/>
<keyword evidence="2" id="KW-0560">Oxidoreductase</keyword>
<accession>A0A9W8XY35</accession>
<keyword evidence="3" id="KW-0520">NAD</keyword>
<keyword evidence="1" id="KW-0479">Metal-binding</keyword>
<sequence length="207" mass="22415">MRSHTRRPRVAVTLGDAAGIGPELIAKLVSNSENLRKADIFILADKSEVSQAIADAGHVNVPITQHAGPEGVCILDDGTAPADQGQRAEVSEASGARCIYQLRRALQMHEAGEIDAIVFGPLNKSSLKKAGMTQEDELRWFADQLDFKGTTSEINIAGSLWTGRVTSHISIGEVAEKVTKERTLKAIELVNQLRFVKQTRCPPSTAF</sequence>
<keyword evidence="5" id="KW-1185">Reference proteome</keyword>
<dbReference type="Proteomes" id="UP001140560">
    <property type="component" value="Unassembled WGS sequence"/>
</dbReference>
<dbReference type="GO" id="GO:0046872">
    <property type="term" value="F:metal ion binding"/>
    <property type="evidence" value="ECO:0007669"/>
    <property type="project" value="UniProtKB-KW"/>
</dbReference>
<evidence type="ECO:0008006" key="6">
    <source>
        <dbReference type="Google" id="ProtNLM"/>
    </source>
</evidence>
<gene>
    <name evidence="4" type="ORF">N0V83_010678</name>
</gene>
<dbReference type="PANTHER" id="PTHR30004">
    <property type="entry name" value="4-HYDROXYTHREONINE-4-PHOSPHATE DEHYDROGENASE"/>
    <property type="match status" value="1"/>
</dbReference>
<organism evidence="4 5">
    <name type="scientific">Neocucurbitaria cava</name>
    <dbReference type="NCBI Taxonomy" id="798079"/>
    <lineage>
        <taxon>Eukaryota</taxon>
        <taxon>Fungi</taxon>
        <taxon>Dikarya</taxon>
        <taxon>Ascomycota</taxon>
        <taxon>Pezizomycotina</taxon>
        <taxon>Dothideomycetes</taxon>
        <taxon>Pleosporomycetidae</taxon>
        <taxon>Pleosporales</taxon>
        <taxon>Pleosporineae</taxon>
        <taxon>Cucurbitariaceae</taxon>
        <taxon>Neocucurbitaria</taxon>
    </lineage>
</organism>
<protein>
    <recommendedName>
        <fullName evidence="6">4-hydroxythreonine-4-phosphate dehydrogenase</fullName>
    </recommendedName>
</protein>
<evidence type="ECO:0000313" key="4">
    <source>
        <dbReference type="EMBL" id="KAJ4362584.1"/>
    </source>
</evidence>
<evidence type="ECO:0000256" key="3">
    <source>
        <dbReference type="ARBA" id="ARBA00023027"/>
    </source>
</evidence>